<comment type="caution">
    <text evidence="1">The sequence shown here is derived from an EMBL/GenBank/DDBJ whole genome shotgun (WGS) entry which is preliminary data.</text>
</comment>
<evidence type="ECO:0000313" key="1">
    <source>
        <dbReference type="EMBL" id="MPM45596.1"/>
    </source>
</evidence>
<dbReference type="AlphaFoldDB" id="A0A644ZY10"/>
<dbReference type="EMBL" id="VSSQ01010938">
    <property type="protein sequence ID" value="MPM45596.1"/>
    <property type="molecule type" value="Genomic_DNA"/>
</dbReference>
<sequence>MKDALLQVGHKSAGDARVDLCAAPTAQKHCPREAKHNDALPQNVGHVPVFDACVYDIAHEIRHEQRADCRNKKQRAVGNQPAAIRFQIR</sequence>
<reference evidence="1" key="1">
    <citation type="submission" date="2019-08" db="EMBL/GenBank/DDBJ databases">
        <authorList>
            <person name="Kucharzyk K."/>
            <person name="Murdoch R.W."/>
            <person name="Higgins S."/>
            <person name="Loffler F."/>
        </authorList>
    </citation>
    <scope>NUCLEOTIDE SEQUENCE</scope>
</reference>
<organism evidence="1">
    <name type="scientific">bioreactor metagenome</name>
    <dbReference type="NCBI Taxonomy" id="1076179"/>
    <lineage>
        <taxon>unclassified sequences</taxon>
        <taxon>metagenomes</taxon>
        <taxon>ecological metagenomes</taxon>
    </lineage>
</organism>
<name>A0A644ZY10_9ZZZZ</name>
<gene>
    <name evidence="1" type="ORF">SDC9_92284</name>
</gene>
<proteinExistence type="predicted"/>
<accession>A0A644ZY10</accession>
<protein>
    <submittedName>
        <fullName evidence="1">Uncharacterized protein</fullName>
    </submittedName>
</protein>